<organism evidence="1 2">
    <name type="scientific">Methylobacterium brachythecii</name>
    <dbReference type="NCBI Taxonomy" id="1176177"/>
    <lineage>
        <taxon>Bacteria</taxon>
        <taxon>Pseudomonadati</taxon>
        <taxon>Pseudomonadota</taxon>
        <taxon>Alphaproteobacteria</taxon>
        <taxon>Hyphomicrobiales</taxon>
        <taxon>Methylobacteriaceae</taxon>
        <taxon>Methylobacterium</taxon>
    </lineage>
</organism>
<name>A0A7W6AJ92_9HYPH</name>
<proteinExistence type="predicted"/>
<dbReference type="AlphaFoldDB" id="A0A7W6AJ92"/>
<reference evidence="1 2" key="1">
    <citation type="submission" date="2020-08" db="EMBL/GenBank/DDBJ databases">
        <title>Genomic Encyclopedia of Type Strains, Phase IV (KMG-IV): sequencing the most valuable type-strain genomes for metagenomic binning, comparative biology and taxonomic classification.</title>
        <authorList>
            <person name="Goeker M."/>
        </authorList>
    </citation>
    <scope>NUCLEOTIDE SEQUENCE [LARGE SCALE GENOMIC DNA]</scope>
    <source>
        <strain evidence="1 2">DSM 24105</strain>
    </source>
</reference>
<accession>A0A7W6AJ92</accession>
<protein>
    <submittedName>
        <fullName evidence="1">Uncharacterized protein</fullName>
    </submittedName>
</protein>
<gene>
    <name evidence="1" type="ORF">GGR33_003212</name>
</gene>
<sequence>MNVAAALQAASVPTSRKAGNGFFAEMIAAWLAHHRRVFEAGGFRH</sequence>
<evidence type="ECO:0000313" key="1">
    <source>
        <dbReference type="EMBL" id="MBB3903703.1"/>
    </source>
</evidence>
<evidence type="ECO:0000313" key="2">
    <source>
        <dbReference type="Proteomes" id="UP000517759"/>
    </source>
</evidence>
<comment type="caution">
    <text evidence="1">The sequence shown here is derived from an EMBL/GenBank/DDBJ whole genome shotgun (WGS) entry which is preliminary data.</text>
</comment>
<dbReference type="Proteomes" id="UP000517759">
    <property type="component" value="Unassembled WGS sequence"/>
</dbReference>
<dbReference type="RefSeq" id="WP_183506838.1">
    <property type="nucleotide sequence ID" value="NZ_BSPG01000010.1"/>
</dbReference>
<dbReference type="EMBL" id="JACIDN010000005">
    <property type="protein sequence ID" value="MBB3903703.1"/>
    <property type="molecule type" value="Genomic_DNA"/>
</dbReference>